<proteinExistence type="predicted"/>
<comment type="caution">
    <text evidence="1">The sequence shown here is derived from an EMBL/GenBank/DDBJ whole genome shotgun (WGS) entry which is preliminary data.</text>
</comment>
<gene>
    <name evidence="1" type="ORF">CMMCAS07_08985</name>
</gene>
<keyword evidence="2" id="KW-1185">Reference proteome</keyword>
<reference evidence="1 2" key="1">
    <citation type="submission" date="2016-08" db="EMBL/GenBank/DDBJ databases">
        <title>Genome sequence of Clavibacter michiganensis subsp. michiganensis strain CASJ007.</title>
        <authorList>
            <person name="Thapa S.P."/>
            <person name="Coaker G."/>
        </authorList>
    </citation>
    <scope>NUCLEOTIDE SEQUENCE [LARGE SCALE GENOMIC DNA]</scope>
    <source>
        <strain evidence="1">CASJ007</strain>
    </source>
</reference>
<name>A0A251XNJ7_CLAMM</name>
<evidence type="ECO:0000313" key="1">
    <source>
        <dbReference type="EMBL" id="OUE05072.1"/>
    </source>
</evidence>
<protein>
    <submittedName>
        <fullName evidence="1">Uncharacterized protein</fullName>
    </submittedName>
</protein>
<dbReference type="Proteomes" id="UP000195062">
    <property type="component" value="Unassembled WGS sequence"/>
</dbReference>
<sequence>MSSAAPTAAVIGEPEVVEDVATVASSPAWLALKDAAVELQPMQVKDGSIPDAAHTRRPRG</sequence>
<organism evidence="1 2">
    <name type="scientific">Clavibacter michiganensis subsp. michiganensis</name>
    <dbReference type="NCBI Taxonomy" id="33013"/>
    <lineage>
        <taxon>Bacteria</taxon>
        <taxon>Bacillati</taxon>
        <taxon>Actinomycetota</taxon>
        <taxon>Actinomycetes</taxon>
        <taxon>Micrococcales</taxon>
        <taxon>Microbacteriaceae</taxon>
        <taxon>Clavibacter</taxon>
    </lineage>
</organism>
<dbReference type="AlphaFoldDB" id="A0A251XNJ7"/>
<dbReference type="EMBL" id="MDHH01000001">
    <property type="protein sequence ID" value="OUE05072.1"/>
    <property type="molecule type" value="Genomic_DNA"/>
</dbReference>
<evidence type="ECO:0000313" key="2">
    <source>
        <dbReference type="Proteomes" id="UP000195062"/>
    </source>
</evidence>
<accession>A0A251XNJ7</accession>